<feature type="binding site" evidence="10">
    <location>
        <position position="76"/>
    </location>
    <ligand>
        <name>Na(+)</name>
        <dbReference type="ChEBI" id="CHEBI:29101"/>
        <note>structural</note>
    </ligand>
</feature>
<keyword evidence="4 10" id="KW-1133">Transmembrane helix</keyword>
<keyword evidence="10" id="KW-0813">Transport</keyword>
<dbReference type="Pfam" id="PF02537">
    <property type="entry name" value="CRCB"/>
    <property type="match status" value="1"/>
</dbReference>
<evidence type="ECO:0000256" key="10">
    <source>
        <dbReference type="HAMAP-Rule" id="MF_00454"/>
    </source>
</evidence>
<dbReference type="PANTHER" id="PTHR28259:SF1">
    <property type="entry name" value="FLUORIDE EXPORT PROTEIN 1-RELATED"/>
    <property type="match status" value="1"/>
</dbReference>
<evidence type="ECO:0000313" key="12">
    <source>
        <dbReference type="Proteomes" id="UP000231693"/>
    </source>
</evidence>
<comment type="caution">
    <text evidence="11">The sequence shown here is derived from an EMBL/GenBank/DDBJ whole genome shotgun (WGS) entry which is preliminary data.</text>
</comment>
<proteinExistence type="inferred from homology"/>
<dbReference type="OrthoDB" id="5148600at2"/>
<dbReference type="AlphaFoldDB" id="A0A2M9D0V9"/>
<keyword evidence="10" id="KW-0406">Ion transport</keyword>
<keyword evidence="2 10" id="KW-1003">Cell membrane</keyword>
<evidence type="ECO:0000256" key="7">
    <source>
        <dbReference type="ARBA" id="ARBA00035120"/>
    </source>
</evidence>
<dbReference type="InterPro" id="IPR003691">
    <property type="entry name" value="FluC"/>
</dbReference>
<comment type="function">
    <text evidence="9 10">Fluoride-specific ion channel. Important for reducing fluoride concentration in the cell, thus reducing its toxicity.</text>
</comment>
<name>A0A2M9D0V9_9CELL</name>
<evidence type="ECO:0000256" key="4">
    <source>
        <dbReference type="ARBA" id="ARBA00022989"/>
    </source>
</evidence>
<keyword evidence="10" id="KW-0479">Metal-binding</keyword>
<keyword evidence="5 10" id="KW-0472">Membrane</keyword>
<sequence length="122" mass="12528">MTFVLVCVCGGLGAGARFVTDGVIRARWRTAFPWATFTINVLGSFVIGVVMGAVIHHDAPEAWHLYAATGFCGGFTTFSTAMVETVRLAQSDRGRLALANALGTTVAAVAAAALGIALAAAL</sequence>
<organism evidence="11 12">
    <name type="scientific">Sediminihabitans luteus</name>
    <dbReference type="NCBI Taxonomy" id="1138585"/>
    <lineage>
        <taxon>Bacteria</taxon>
        <taxon>Bacillati</taxon>
        <taxon>Actinomycetota</taxon>
        <taxon>Actinomycetes</taxon>
        <taxon>Micrococcales</taxon>
        <taxon>Cellulomonadaceae</taxon>
        <taxon>Sediminihabitans</taxon>
    </lineage>
</organism>
<keyword evidence="12" id="KW-1185">Reference proteome</keyword>
<evidence type="ECO:0000256" key="3">
    <source>
        <dbReference type="ARBA" id="ARBA00022692"/>
    </source>
</evidence>
<feature type="binding site" evidence="10">
    <location>
        <position position="73"/>
    </location>
    <ligand>
        <name>Na(+)</name>
        <dbReference type="ChEBI" id="CHEBI:29101"/>
        <note>structural</note>
    </ligand>
</feature>
<feature type="transmembrane region" description="Helical" evidence="10">
    <location>
        <begin position="101"/>
        <end position="121"/>
    </location>
</feature>
<gene>
    <name evidence="10" type="primary">fluC</name>
    <name evidence="10" type="synonym">crcB</name>
    <name evidence="11" type="ORF">CLV28_1026</name>
</gene>
<comment type="catalytic activity">
    <reaction evidence="8">
        <text>fluoride(in) = fluoride(out)</text>
        <dbReference type="Rhea" id="RHEA:76159"/>
        <dbReference type="ChEBI" id="CHEBI:17051"/>
    </reaction>
    <physiologicalReaction direction="left-to-right" evidence="8">
        <dbReference type="Rhea" id="RHEA:76160"/>
    </physiologicalReaction>
</comment>
<reference evidence="11 12" key="1">
    <citation type="submission" date="2017-11" db="EMBL/GenBank/DDBJ databases">
        <title>Genomic Encyclopedia of Archaeal and Bacterial Type Strains, Phase II (KMG-II): From Individual Species to Whole Genera.</title>
        <authorList>
            <person name="Goeker M."/>
        </authorList>
    </citation>
    <scope>NUCLEOTIDE SEQUENCE [LARGE SCALE GENOMIC DNA]</scope>
    <source>
        <strain evidence="11 12">DSM 25478</strain>
    </source>
</reference>
<protein>
    <recommendedName>
        <fullName evidence="10">Fluoride-specific ion channel FluC</fullName>
    </recommendedName>
</protein>
<dbReference type="EMBL" id="PGFE01000001">
    <property type="protein sequence ID" value="PJJ77800.1"/>
    <property type="molecule type" value="Genomic_DNA"/>
</dbReference>
<feature type="transmembrane region" description="Helical" evidence="10">
    <location>
        <begin position="32"/>
        <end position="55"/>
    </location>
</feature>
<evidence type="ECO:0000256" key="5">
    <source>
        <dbReference type="ARBA" id="ARBA00023136"/>
    </source>
</evidence>
<comment type="similarity">
    <text evidence="7 10">Belongs to the fluoride channel Fluc/FEX (TC 1.A.43) family.</text>
</comment>
<evidence type="ECO:0000256" key="9">
    <source>
        <dbReference type="ARBA" id="ARBA00049940"/>
    </source>
</evidence>
<dbReference type="NCBIfam" id="TIGR00494">
    <property type="entry name" value="crcB"/>
    <property type="match status" value="1"/>
</dbReference>
<keyword evidence="3 10" id="KW-0812">Transmembrane</keyword>
<evidence type="ECO:0000313" key="11">
    <source>
        <dbReference type="EMBL" id="PJJ77800.1"/>
    </source>
</evidence>
<keyword evidence="6 10" id="KW-0407">Ion channel</keyword>
<comment type="activity regulation">
    <text evidence="10">Na(+) is not transported, but it plays an essential structural role and its presence is essential for fluoride channel function.</text>
</comment>
<comment type="subcellular location">
    <subcellularLocation>
        <location evidence="1 10">Cell membrane</location>
        <topology evidence="1 10">Multi-pass membrane protein</topology>
    </subcellularLocation>
</comment>
<feature type="transmembrane region" description="Helical" evidence="10">
    <location>
        <begin position="62"/>
        <end position="81"/>
    </location>
</feature>
<evidence type="ECO:0000256" key="1">
    <source>
        <dbReference type="ARBA" id="ARBA00004651"/>
    </source>
</evidence>
<dbReference type="PANTHER" id="PTHR28259">
    <property type="entry name" value="FLUORIDE EXPORT PROTEIN 1-RELATED"/>
    <property type="match status" value="1"/>
</dbReference>
<dbReference type="GO" id="GO:0005886">
    <property type="term" value="C:plasma membrane"/>
    <property type="evidence" value="ECO:0007669"/>
    <property type="project" value="UniProtKB-SubCell"/>
</dbReference>
<evidence type="ECO:0000256" key="2">
    <source>
        <dbReference type="ARBA" id="ARBA00022475"/>
    </source>
</evidence>
<dbReference type="GO" id="GO:0046872">
    <property type="term" value="F:metal ion binding"/>
    <property type="evidence" value="ECO:0007669"/>
    <property type="project" value="UniProtKB-KW"/>
</dbReference>
<evidence type="ECO:0000256" key="8">
    <source>
        <dbReference type="ARBA" id="ARBA00035585"/>
    </source>
</evidence>
<dbReference type="GO" id="GO:0062054">
    <property type="term" value="F:fluoride channel activity"/>
    <property type="evidence" value="ECO:0007669"/>
    <property type="project" value="UniProtKB-UniRule"/>
</dbReference>
<evidence type="ECO:0000256" key="6">
    <source>
        <dbReference type="ARBA" id="ARBA00023303"/>
    </source>
</evidence>
<dbReference type="GO" id="GO:0140114">
    <property type="term" value="P:cellular detoxification of fluoride"/>
    <property type="evidence" value="ECO:0007669"/>
    <property type="project" value="UniProtKB-UniRule"/>
</dbReference>
<dbReference type="RefSeq" id="WP_100422116.1">
    <property type="nucleotide sequence ID" value="NZ_BOOX01000010.1"/>
</dbReference>
<accession>A0A2M9D0V9</accession>
<dbReference type="Proteomes" id="UP000231693">
    <property type="component" value="Unassembled WGS sequence"/>
</dbReference>
<keyword evidence="10" id="KW-0915">Sodium</keyword>
<dbReference type="HAMAP" id="MF_00454">
    <property type="entry name" value="FluC"/>
    <property type="match status" value="1"/>
</dbReference>